<name>A0A2M4C001_9DIPT</name>
<feature type="compositionally biased region" description="Low complexity" evidence="1">
    <location>
        <begin position="33"/>
        <end position="66"/>
    </location>
</feature>
<proteinExistence type="predicted"/>
<dbReference type="InterPro" id="IPR052632">
    <property type="entry name" value="MICOS_subunit_Mic19"/>
</dbReference>
<dbReference type="PROSITE" id="PS51808">
    <property type="entry name" value="CHCH"/>
    <property type="match status" value="1"/>
</dbReference>
<accession>A0A2M4C001</accession>
<organism evidence="2">
    <name type="scientific">Anopheles marajoara</name>
    <dbReference type="NCBI Taxonomy" id="58244"/>
    <lineage>
        <taxon>Eukaryota</taxon>
        <taxon>Metazoa</taxon>
        <taxon>Ecdysozoa</taxon>
        <taxon>Arthropoda</taxon>
        <taxon>Hexapoda</taxon>
        <taxon>Insecta</taxon>
        <taxon>Pterygota</taxon>
        <taxon>Neoptera</taxon>
        <taxon>Endopterygota</taxon>
        <taxon>Diptera</taxon>
        <taxon>Nematocera</taxon>
        <taxon>Culicoidea</taxon>
        <taxon>Culicidae</taxon>
        <taxon>Anophelinae</taxon>
        <taxon>Anopheles</taxon>
    </lineage>
</organism>
<feature type="compositionally biased region" description="Polar residues" evidence="1">
    <location>
        <begin position="1"/>
        <end position="18"/>
    </location>
</feature>
<reference evidence="2" key="1">
    <citation type="submission" date="2018-01" db="EMBL/GenBank/DDBJ databases">
        <title>An insight into the sialome of Amazonian anophelines.</title>
        <authorList>
            <person name="Ribeiro J.M."/>
            <person name="Scarpassa V."/>
            <person name="Calvo E."/>
        </authorList>
    </citation>
    <scope>NUCLEOTIDE SEQUENCE</scope>
    <source>
        <tissue evidence="2">Salivary glands</tissue>
    </source>
</reference>
<dbReference type="PANTHER" id="PTHR21588:SF18">
    <property type="entry name" value="MICOS COMPLEX SUBUNIT MIC19"/>
    <property type="match status" value="1"/>
</dbReference>
<dbReference type="PANTHER" id="PTHR21588">
    <property type="entry name" value="COILED-COIL-HELIX-COILED-COIL-HELIX DOMAIN CONTAINING 6"/>
    <property type="match status" value="1"/>
</dbReference>
<evidence type="ECO:0000256" key="1">
    <source>
        <dbReference type="SAM" id="MobiDB-lite"/>
    </source>
</evidence>
<sequence>MGAASSNARSVVVPNTTGLIDISDDVVKRMKNSSSSSSSQSQQPDASPQSAADGGADARSGHGPSPSSYPNPSPSAAAVFHGELPLTSLQVRQEKERELRENDIYWTKRMKALEANLKQTNQVLEKEYNAAVADVKKRFETSAVRQQLPPCQDLKAKVIECYRANPSETLRCANEVQQFTDCVNLHRIQLLQQRATAENQK</sequence>
<dbReference type="GO" id="GO:0061617">
    <property type="term" value="C:MICOS complex"/>
    <property type="evidence" value="ECO:0007669"/>
    <property type="project" value="TreeGrafter"/>
</dbReference>
<protein>
    <submittedName>
        <fullName evidence="2">Putative head-elevated expression protein</fullName>
    </submittedName>
</protein>
<dbReference type="GO" id="GO:0007007">
    <property type="term" value="P:inner mitochondrial membrane organization"/>
    <property type="evidence" value="ECO:0007669"/>
    <property type="project" value="TreeGrafter"/>
</dbReference>
<feature type="region of interest" description="Disordered" evidence="1">
    <location>
        <begin position="1"/>
        <end position="77"/>
    </location>
</feature>
<evidence type="ECO:0000313" key="2">
    <source>
        <dbReference type="EMBL" id="MBW58657.1"/>
    </source>
</evidence>
<dbReference type="AlphaFoldDB" id="A0A2M4C001"/>
<dbReference type="EMBL" id="GGFJ01009516">
    <property type="protein sequence ID" value="MBW58657.1"/>
    <property type="molecule type" value="Transcribed_RNA"/>
</dbReference>